<comment type="subcellular location">
    <subcellularLocation>
        <location evidence="7">Cell inner membrane</location>
        <topology evidence="7">Multi-pass membrane protein</topology>
    </subcellularLocation>
    <subcellularLocation>
        <location evidence="1">Cell membrane</location>
        <topology evidence="1">Multi-pass membrane protein</topology>
    </subcellularLocation>
</comment>
<dbReference type="GO" id="GO:0022857">
    <property type="term" value="F:transmembrane transporter activity"/>
    <property type="evidence" value="ECO:0007669"/>
    <property type="project" value="UniProtKB-UniRule"/>
</dbReference>
<evidence type="ECO:0000313" key="9">
    <source>
        <dbReference type="EMBL" id="AUM74860.1"/>
    </source>
</evidence>
<keyword evidence="3" id="KW-1003">Cell membrane</keyword>
<keyword evidence="10" id="KW-1185">Reference proteome</keyword>
<keyword evidence="4 7" id="KW-0812">Transmembrane</keyword>
<evidence type="ECO:0000256" key="1">
    <source>
        <dbReference type="ARBA" id="ARBA00004651"/>
    </source>
</evidence>
<reference evidence="10" key="1">
    <citation type="submission" date="2017-12" db="EMBL/GenBank/DDBJ databases">
        <title>Genomic analysis of Paracoccus sp. CBA4604.</title>
        <authorList>
            <person name="Roh S.W."/>
            <person name="Kim J.Y."/>
            <person name="Kim J.S."/>
        </authorList>
    </citation>
    <scope>NUCLEOTIDE SEQUENCE [LARGE SCALE GENOMIC DNA]</scope>
    <source>
        <strain evidence="10">CBA4604</strain>
    </source>
</reference>
<evidence type="ECO:0000259" key="8">
    <source>
        <dbReference type="Pfam" id="PF04290"/>
    </source>
</evidence>
<evidence type="ECO:0000256" key="2">
    <source>
        <dbReference type="ARBA" id="ARBA00022448"/>
    </source>
</evidence>
<comment type="subunit">
    <text evidence="7">The complex comprises the extracytoplasmic solute receptor protein and the two transmembrane proteins.</text>
</comment>
<protein>
    <recommendedName>
        <fullName evidence="7">TRAP transporter small permease protein</fullName>
    </recommendedName>
</protein>
<feature type="transmembrane region" description="Helical" evidence="7">
    <location>
        <begin position="21"/>
        <end position="44"/>
    </location>
</feature>
<gene>
    <name evidence="9" type="ORF">CYR75_11740</name>
</gene>
<keyword evidence="2 7" id="KW-0813">Transport</keyword>
<evidence type="ECO:0000256" key="7">
    <source>
        <dbReference type="RuleBase" id="RU369079"/>
    </source>
</evidence>
<dbReference type="RefSeq" id="WP_101500205.1">
    <property type="nucleotide sequence ID" value="NZ_CP025583.1"/>
</dbReference>
<accession>A0A2K9MGX4</accession>
<name>A0A2K9MGX4_9RHOB</name>
<dbReference type="Proteomes" id="UP000234882">
    <property type="component" value="Chromosome"/>
</dbReference>
<feature type="transmembrane region" description="Helical" evidence="7">
    <location>
        <begin position="50"/>
        <end position="73"/>
    </location>
</feature>
<dbReference type="KEGG" id="paru:CYR75_11740"/>
<dbReference type="OrthoDB" id="7859040at2"/>
<dbReference type="AlphaFoldDB" id="A0A2K9MGX4"/>
<dbReference type="EMBL" id="CP025583">
    <property type="protein sequence ID" value="AUM74860.1"/>
    <property type="molecule type" value="Genomic_DNA"/>
</dbReference>
<organism evidence="9 10">
    <name type="scientific">Paracoccus jeotgali</name>
    <dbReference type="NCBI Taxonomy" id="2065379"/>
    <lineage>
        <taxon>Bacteria</taxon>
        <taxon>Pseudomonadati</taxon>
        <taxon>Pseudomonadota</taxon>
        <taxon>Alphaproteobacteria</taxon>
        <taxon>Rhodobacterales</taxon>
        <taxon>Paracoccaceae</taxon>
        <taxon>Paracoccus</taxon>
    </lineage>
</organism>
<feature type="domain" description="Tripartite ATP-independent periplasmic transporters DctQ component" evidence="8">
    <location>
        <begin position="33"/>
        <end position="158"/>
    </location>
</feature>
<keyword evidence="6 7" id="KW-0472">Membrane</keyword>
<proteinExistence type="inferred from homology"/>
<evidence type="ECO:0000256" key="6">
    <source>
        <dbReference type="ARBA" id="ARBA00023136"/>
    </source>
</evidence>
<keyword evidence="5 7" id="KW-1133">Transmembrane helix</keyword>
<feature type="transmembrane region" description="Helical" evidence="7">
    <location>
        <begin position="138"/>
        <end position="159"/>
    </location>
</feature>
<evidence type="ECO:0000256" key="3">
    <source>
        <dbReference type="ARBA" id="ARBA00022475"/>
    </source>
</evidence>
<dbReference type="InterPro" id="IPR055348">
    <property type="entry name" value="DctQ"/>
</dbReference>
<dbReference type="GO" id="GO:0005886">
    <property type="term" value="C:plasma membrane"/>
    <property type="evidence" value="ECO:0007669"/>
    <property type="project" value="UniProtKB-SubCell"/>
</dbReference>
<evidence type="ECO:0000313" key="10">
    <source>
        <dbReference type="Proteomes" id="UP000234882"/>
    </source>
</evidence>
<keyword evidence="7" id="KW-0997">Cell inner membrane</keyword>
<evidence type="ECO:0000256" key="5">
    <source>
        <dbReference type="ARBA" id="ARBA00022989"/>
    </source>
</evidence>
<evidence type="ECO:0000256" key="4">
    <source>
        <dbReference type="ARBA" id="ARBA00022692"/>
    </source>
</evidence>
<sequence length="176" mass="19449">MSNNLLLRVEKWSEAISKPTAIIGVAFLLLASGLTIADVVSRWLFGKPLIFVPDLFGLSIILVVAATFPTGVLQRKHVAIDFFGTWLGRHASRILDSLAALATALFLAVLAWQVTEVAISKAAENDYTYVMRLPTAPVWWLAAIIIWISVPMQFVVFLLQLVHNKSKPAEDLTHVE</sequence>
<dbReference type="Pfam" id="PF04290">
    <property type="entry name" value="DctQ"/>
    <property type="match status" value="1"/>
</dbReference>
<comment type="similarity">
    <text evidence="7">Belongs to the TRAP transporter small permease family.</text>
</comment>
<comment type="function">
    <text evidence="7">Part of the tripartite ATP-independent periplasmic (TRAP) transport system.</text>
</comment>
<feature type="transmembrane region" description="Helical" evidence="7">
    <location>
        <begin position="94"/>
        <end position="114"/>
    </location>
</feature>